<protein>
    <submittedName>
        <fullName evidence="1">Uncharacterized protein YdeI (YjbR/CyaY-like superfamily)</fullName>
    </submittedName>
</protein>
<evidence type="ECO:0000313" key="2">
    <source>
        <dbReference type="Proteomes" id="UP001239626"/>
    </source>
</evidence>
<evidence type="ECO:0000313" key="1">
    <source>
        <dbReference type="EMBL" id="MDQ0372354.1"/>
    </source>
</evidence>
<name>A0ABU0EAU9_9CELL</name>
<keyword evidence="2" id="KW-1185">Reference proteome</keyword>
<organism evidence="1 2">
    <name type="scientific">Cellulomonas humilata</name>
    <dbReference type="NCBI Taxonomy" id="144055"/>
    <lineage>
        <taxon>Bacteria</taxon>
        <taxon>Bacillati</taxon>
        <taxon>Actinomycetota</taxon>
        <taxon>Actinomycetes</taxon>
        <taxon>Micrococcales</taxon>
        <taxon>Cellulomonadaceae</taxon>
        <taxon>Cellulomonas</taxon>
    </lineage>
</organism>
<dbReference type="Pfam" id="PF13376">
    <property type="entry name" value="OmdA"/>
    <property type="match status" value="1"/>
</dbReference>
<dbReference type="EMBL" id="JAUSVB010000001">
    <property type="protein sequence ID" value="MDQ0372354.1"/>
    <property type="molecule type" value="Genomic_DNA"/>
</dbReference>
<proteinExistence type="predicted"/>
<comment type="caution">
    <text evidence="1">The sequence shown here is derived from an EMBL/GenBank/DDBJ whole genome shotgun (WGS) entry which is preliminary data.</text>
</comment>
<gene>
    <name evidence="1" type="ORF">J2X26_000651</name>
</gene>
<dbReference type="RefSeq" id="WP_307489785.1">
    <property type="nucleotide sequence ID" value="NZ_JAUSVB010000001.1"/>
</dbReference>
<sequence>MAGSRDDAPRVHAETAEEWRDWLLANHATESGAWLVSWKSTTGRPSVGYVRSVEEALCVGWIDSSGRKLDDERSMLWFTRRKSGSGWARTNKERVVRLEAEGRITPAGRAMIDAAKADGSWTLLDDVENLVVPDDLAAAFERHPGSRQNFDAFPPSARRAILDWIVHAKRDATRAARLEESARLAAQNVRANQWVPKA</sequence>
<reference evidence="1 2" key="1">
    <citation type="submission" date="2023-07" db="EMBL/GenBank/DDBJ databases">
        <title>Sorghum-associated microbial communities from plants grown in Nebraska, USA.</title>
        <authorList>
            <person name="Schachtman D."/>
        </authorList>
    </citation>
    <scope>NUCLEOTIDE SEQUENCE [LARGE SCALE GENOMIC DNA]</scope>
    <source>
        <strain evidence="1 2">BE332</strain>
    </source>
</reference>
<accession>A0ABU0EAU9</accession>
<dbReference type="Proteomes" id="UP001239626">
    <property type="component" value="Unassembled WGS sequence"/>
</dbReference>